<dbReference type="Proteomes" id="UP000434172">
    <property type="component" value="Unassembled WGS sequence"/>
</dbReference>
<proteinExistence type="predicted"/>
<dbReference type="AlphaFoldDB" id="A0A8H3WS08"/>
<dbReference type="EMBL" id="WOWK01000001">
    <property type="protein sequence ID" value="KAF0332714.1"/>
    <property type="molecule type" value="Genomic_DNA"/>
</dbReference>
<protein>
    <submittedName>
        <fullName evidence="2">Uncharacterized protein</fullName>
    </submittedName>
</protein>
<evidence type="ECO:0000313" key="3">
    <source>
        <dbReference type="Proteomes" id="UP000434172"/>
    </source>
</evidence>
<accession>A0A8H3WS08</accession>
<gene>
    <name evidence="2" type="ORF">GQ607_000730</name>
</gene>
<name>A0A8H3WS08_9PEZI</name>
<reference evidence="2 3" key="1">
    <citation type="submission" date="2019-12" db="EMBL/GenBank/DDBJ databases">
        <title>A genome sequence resource for the geographically widespread anthracnose pathogen Colletotrichum asianum.</title>
        <authorList>
            <person name="Meng Y."/>
        </authorList>
    </citation>
    <scope>NUCLEOTIDE SEQUENCE [LARGE SCALE GENOMIC DNA]</scope>
    <source>
        <strain evidence="2 3">ICMP 18580</strain>
    </source>
</reference>
<comment type="caution">
    <text evidence="2">The sequence shown here is derived from an EMBL/GenBank/DDBJ whole genome shotgun (WGS) entry which is preliminary data.</text>
</comment>
<evidence type="ECO:0000313" key="2">
    <source>
        <dbReference type="EMBL" id="KAF0332714.1"/>
    </source>
</evidence>
<feature type="region of interest" description="Disordered" evidence="1">
    <location>
        <begin position="1"/>
        <end position="73"/>
    </location>
</feature>
<feature type="compositionally biased region" description="Basic and acidic residues" evidence="1">
    <location>
        <begin position="15"/>
        <end position="24"/>
    </location>
</feature>
<keyword evidence="3" id="KW-1185">Reference proteome</keyword>
<evidence type="ECO:0000256" key="1">
    <source>
        <dbReference type="SAM" id="MobiDB-lite"/>
    </source>
</evidence>
<organism evidence="2 3">
    <name type="scientific">Colletotrichum asianum</name>
    <dbReference type="NCBI Taxonomy" id="702518"/>
    <lineage>
        <taxon>Eukaryota</taxon>
        <taxon>Fungi</taxon>
        <taxon>Dikarya</taxon>
        <taxon>Ascomycota</taxon>
        <taxon>Pezizomycotina</taxon>
        <taxon>Sordariomycetes</taxon>
        <taxon>Hypocreomycetidae</taxon>
        <taxon>Glomerellales</taxon>
        <taxon>Glomerellaceae</taxon>
        <taxon>Colletotrichum</taxon>
        <taxon>Colletotrichum gloeosporioides species complex</taxon>
    </lineage>
</organism>
<sequence>MVSRQIGCQQESEAEGSRPPEGKRRERKQKRKTQNVPESKVKKKKTSAVPSQRTKPQHFPASLPPNTIDVKRC</sequence>
<feature type="compositionally biased region" description="Polar residues" evidence="1">
    <location>
        <begin position="1"/>
        <end position="11"/>
    </location>
</feature>